<gene>
    <name evidence="2" type="ORF">NDES1114_LOCUS15159</name>
</gene>
<sequence length="502" mass="53885">MGCCNSAEQDAAPSGERDDFNDLQEDRKGQGMGAQRPRNRKSDRYAASSADGDDDVIDMDALNDAPPPQKAKSSTSLAAGASSASTAAPAPGADAAANDASASTSSTASSSSSEQQPAVIPPPKPVVRVPAARGAGGESLAMTAAEEEAHRARVEAVHRELGAPKTMDVVFDDAPEDDLDLADMMDRAAGAVVEDVGDFEAGLAVASPTKDQGFENPRKEAATREPPLPQWFEDRGVSPPKSVVWFQSSAEVTIEIAPANDDVGYALEDGDKLLYNCQDPCESDLLAMSSGQQEQQQPLSQQDPGDIGDDDIVVYTTSMTNDRMVRDRCRLMENQLYLHELKYVTVDVAENAFIRKKLVELAGGTDHGLPLLFVGDRFVCTYDAMQDLVDDDKLLGAIGPAAVAKAANAPRPEASSGVVNPVQHRVDLYLLHPLRGAKFTVERSTRPGAASDEKMLVLRASKERRGQYWSQLIHGSLAEVSSIEWLRKDLEREADSDEDDDE</sequence>
<feature type="region of interest" description="Disordered" evidence="1">
    <location>
        <begin position="288"/>
        <end position="310"/>
    </location>
</feature>
<dbReference type="AlphaFoldDB" id="A0A7S1LYG7"/>
<proteinExistence type="predicted"/>
<dbReference type="Gene3D" id="3.40.30.10">
    <property type="entry name" value="Glutaredoxin"/>
    <property type="match status" value="1"/>
</dbReference>
<evidence type="ECO:0008006" key="3">
    <source>
        <dbReference type="Google" id="ProtNLM"/>
    </source>
</evidence>
<feature type="region of interest" description="Disordered" evidence="1">
    <location>
        <begin position="209"/>
        <end position="234"/>
    </location>
</feature>
<feature type="compositionally biased region" description="Low complexity" evidence="1">
    <location>
        <begin position="70"/>
        <end position="113"/>
    </location>
</feature>
<feature type="compositionally biased region" description="Low complexity" evidence="1">
    <location>
        <begin position="289"/>
        <end position="305"/>
    </location>
</feature>
<dbReference type="EMBL" id="HBGF01022953">
    <property type="protein sequence ID" value="CAD9116809.1"/>
    <property type="molecule type" value="Transcribed_RNA"/>
</dbReference>
<protein>
    <recommendedName>
        <fullName evidence="3">Glutaredoxin domain-containing protein</fullName>
    </recommendedName>
</protein>
<dbReference type="PROSITE" id="PS51354">
    <property type="entry name" value="GLUTAREDOXIN_2"/>
    <property type="match status" value="1"/>
</dbReference>
<dbReference type="InterPro" id="IPR036249">
    <property type="entry name" value="Thioredoxin-like_sf"/>
</dbReference>
<feature type="region of interest" description="Disordered" evidence="1">
    <location>
        <begin position="1"/>
        <end position="139"/>
    </location>
</feature>
<dbReference type="SUPFAM" id="SSF52833">
    <property type="entry name" value="Thioredoxin-like"/>
    <property type="match status" value="1"/>
</dbReference>
<feature type="compositionally biased region" description="Basic and acidic residues" evidence="1">
    <location>
        <begin position="212"/>
        <end position="223"/>
    </location>
</feature>
<evidence type="ECO:0000256" key="1">
    <source>
        <dbReference type="SAM" id="MobiDB-lite"/>
    </source>
</evidence>
<feature type="compositionally biased region" description="Basic and acidic residues" evidence="1">
    <location>
        <begin position="15"/>
        <end position="29"/>
    </location>
</feature>
<name>A0A7S1LYG7_NEODS</name>
<evidence type="ECO:0000313" key="2">
    <source>
        <dbReference type="EMBL" id="CAD9116809.1"/>
    </source>
</evidence>
<reference evidence="2" key="1">
    <citation type="submission" date="2021-01" db="EMBL/GenBank/DDBJ databases">
        <authorList>
            <person name="Corre E."/>
            <person name="Pelletier E."/>
            <person name="Niang G."/>
            <person name="Scheremetjew M."/>
            <person name="Finn R."/>
            <person name="Kale V."/>
            <person name="Holt S."/>
            <person name="Cochrane G."/>
            <person name="Meng A."/>
            <person name="Brown T."/>
            <person name="Cohen L."/>
        </authorList>
    </citation>
    <scope>NUCLEOTIDE SEQUENCE</scope>
    <source>
        <strain evidence="2">CCAP 1951/1</strain>
    </source>
</reference>
<accession>A0A7S1LYG7</accession>
<organism evidence="2">
    <name type="scientific">Neobodo designis</name>
    <name type="common">Flagellated protozoan</name>
    <name type="synonym">Bodo designis</name>
    <dbReference type="NCBI Taxonomy" id="312471"/>
    <lineage>
        <taxon>Eukaryota</taxon>
        <taxon>Discoba</taxon>
        <taxon>Euglenozoa</taxon>
        <taxon>Kinetoplastea</taxon>
        <taxon>Metakinetoplastina</taxon>
        <taxon>Neobodonida</taxon>
        <taxon>Neobodo</taxon>
    </lineage>
</organism>